<evidence type="ECO:0000313" key="10">
    <source>
        <dbReference type="Proteomes" id="UP000500961"/>
    </source>
</evidence>
<evidence type="ECO:0000256" key="4">
    <source>
        <dbReference type="ARBA" id="ARBA00022747"/>
    </source>
</evidence>
<dbReference type="RefSeq" id="WP_173073968.1">
    <property type="nucleotide sequence ID" value="NZ_CP041345.1"/>
</dbReference>
<dbReference type="Pfam" id="PF00145">
    <property type="entry name" value="DNA_methylase"/>
    <property type="match status" value="1"/>
</dbReference>
<comment type="catalytic activity">
    <reaction evidence="5 8">
        <text>a 2'-deoxycytidine in DNA + S-adenosyl-L-methionine = a 5-methyl-2'-deoxycytidine in DNA + S-adenosyl-L-homocysteine + H(+)</text>
        <dbReference type="Rhea" id="RHEA:13681"/>
        <dbReference type="Rhea" id="RHEA-COMP:11369"/>
        <dbReference type="Rhea" id="RHEA-COMP:11370"/>
        <dbReference type="ChEBI" id="CHEBI:15378"/>
        <dbReference type="ChEBI" id="CHEBI:57856"/>
        <dbReference type="ChEBI" id="CHEBI:59789"/>
        <dbReference type="ChEBI" id="CHEBI:85452"/>
        <dbReference type="ChEBI" id="CHEBI:85454"/>
        <dbReference type="EC" id="2.1.1.37"/>
    </reaction>
</comment>
<proteinExistence type="inferred from homology"/>
<dbReference type="PRINTS" id="PR00105">
    <property type="entry name" value="C5METTRFRASE"/>
</dbReference>
<dbReference type="PROSITE" id="PS00095">
    <property type="entry name" value="C5_MTASE_2"/>
    <property type="match status" value="1"/>
</dbReference>
<gene>
    <name evidence="9" type="ORF">FHG85_06015</name>
</gene>
<dbReference type="AlphaFoldDB" id="A0A7D3XDU9"/>
<dbReference type="EC" id="2.1.1.37" evidence="8"/>
<dbReference type="Gene3D" id="3.40.50.150">
    <property type="entry name" value="Vaccinia Virus protein VP39"/>
    <property type="match status" value="1"/>
</dbReference>
<dbReference type="PROSITE" id="PS51679">
    <property type="entry name" value="SAM_MT_C5"/>
    <property type="match status" value="1"/>
</dbReference>
<dbReference type="CDD" id="cd00315">
    <property type="entry name" value="Cyt_C5_DNA_methylase"/>
    <property type="match status" value="1"/>
</dbReference>
<comment type="similarity">
    <text evidence="6 7">Belongs to the class I-like SAM-binding methyltransferase superfamily. C5-methyltransferase family.</text>
</comment>
<name>A0A7D3XDU9_9BACT</name>
<dbReference type="Proteomes" id="UP000500961">
    <property type="component" value="Chromosome"/>
</dbReference>
<dbReference type="InterPro" id="IPR031303">
    <property type="entry name" value="C5_meth_CS"/>
</dbReference>
<reference evidence="9 10" key="1">
    <citation type="submission" date="2019-07" db="EMBL/GenBank/DDBJ databases">
        <title>Thalassofilum flectens gen. nov., sp. nov., a novel moderate thermophilic anaerobe from a shallow sea hot spring in Kunashir Island (Russia), representing a new family in the order Bacteroidales, and proposal of Thalassofilacea fam. nov.</title>
        <authorList>
            <person name="Kochetkova T.V."/>
            <person name="Podosokorskaya O.A."/>
            <person name="Novikov A."/>
            <person name="Elcheninov A.G."/>
            <person name="Toshchakov S.V."/>
            <person name="Kublanov I.V."/>
        </authorList>
    </citation>
    <scope>NUCLEOTIDE SEQUENCE [LARGE SCALE GENOMIC DNA]</scope>
    <source>
        <strain evidence="9 10">38-H</strain>
    </source>
</reference>
<dbReference type="KEGG" id="ttz:FHG85_06015"/>
<dbReference type="NCBIfam" id="TIGR00675">
    <property type="entry name" value="dcm"/>
    <property type="match status" value="1"/>
</dbReference>
<dbReference type="InterPro" id="IPR018117">
    <property type="entry name" value="C5_DNA_meth_AS"/>
</dbReference>
<organism evidence="9 10">
    <name type="scientific">Tenuifilum thalassicum</name>
    <dbReference type="NCBI Taxonomy" id="2590900"/>
    <lineage>
        <taxon>Bacteria</taxon>
        <taxon>Pseudomonadati</taxon>
        <taxon>Bacteroidota</taxon>
        <taxon>Bacteroidia</taxon>
        <taxon>Bacteroidales</taxon>
        <taxon>Tenuifilaceae</taxon>
        <taxon>Tenuifilum</taxon>
    </lineage>
</organism>
<keyword evidence="10" id="KW-1185">Reference proteome</keyword>
<dbReference type="SUPFAM" id="SSF53335">
    <property type="entry name" value="S-adenosyl-L-methionine-dependent methyltransferases"/>
    <property type="match status" value="1"/>
</dbReference>
<evidence type="ECO:0000256" key="5">
    <source>
        <dbReference type="ARBA" id="ARBA00047422"/>
    </source>
</evidence>
<evidence type="ECO:0000256" key="7">
    <source>
        <dbReference type="RuleBase" id="RU000416"/>
    </source>
</evidence>
<evidence type="ECO:0000256" key="2">
    <source>
        <dbReference type="ARBA" id="ARBA00022679"/>
    </source>
</evidence>
<dbReference type="InterPro" id="IPR001525">
    <property type="entry name" value="C5_MeTfrase"/>
</dbReference>
<keyword evidence="3 6" id="KW-0949">S-adenosyl-L-methionine</keyword>
<dbReference type="PANTHER" id="PTHR46098">
    <property type="entry name" value="TRNA (CYTOSINE(38)-C(5))-METHYLTRANSFERASE"/>
    <property type="match status" value="1"/>
</dbReference>
<evidence type="ECO:0000256" key="8">
    <source>
        <dbReference type="RuleBase" id="RU000417"/>
    </source>
</evidence>
<keyword evidence="1 6" id="KW-0489">Methyltransferase</keyword>
<dbReference type="EMBL" id="CP041345">
    <property type="protein sequence ID" value="QKG79832.1"/>
    <property type="molecule type" value="Genomic_DNA"/>
</dbReference>
<dbReference type="PROSITE" id="PS00094">
    <property type="entry name" value="C5_MTASE_1"/>
    <property type="match status" value="1"/>
</dbReference>
<dbReference type="InterPro" id="IPR029063">
    <property type="entry name" value="SAM-dependent_MTases_sf"/>
</dbReference>
<keyword evidence="4" id="KW-0680">Restriction system</keyword>
<dbReference type="GO" id="GO:0032259">
    <property type="term" value="P:methylation"/>
    <property type="evidence" value="ECO:0007669"/>
    <property type="project" value="UniProtKB-KW"/>
</dbReference>
<evidence type="ECO:0000256" key="6">
    <source>
        <dbReference type="PROSITE-ProRule" id="PRU01016"/>
    </source>
</evidence>
<dbReference type="PANTHER" id="PTHR46098:SF1">
    <property type="entry name" value="TRNA (CYTOSINE(38)-C(5))-METHYLTRANSFERASE"/>
    <property type="match status" value="1"/>
</dbReference>
<dbReference type="REBASE" id="389305">
    <property type="entry name" value="M.Bba38HORF6015P"/>
</dbReference>
<keyword evidence="2 6" id="KW-0808">Transferase</keyword>
<evidence type="ECO:0000256" key="1">
    <source>
        <dbReference type="ARBA" id="ARBA00022603"/>
    </source>
</evidence>
<accession>A0A7D3XDU9</accession>
<feature type="active site" evidence="6">
    <location>
        <position position="74"/>
    </location>
</feature>
<dbReference type="GO" id="GO:0003886">
    <property type="term" value="F:DNA (cytosine-5-)-methyltransferase activity"/>
    <property type="evidence" value="ECO:0007669"/>
    <property type="project" value="UniProtKB-EC"/>
</dbReference>
<dbReference type="Gene3D" id="3.90.120.10">
    <property type="entry name" value="DNA Methylase, subunit A, domain 2"/>
    <property type="match status" value="1"/>
</dbReference>
<protein>
    <recommendedName>
        <fullName evidence="8">Cytosine-specific methyltransferase</fullName>
        <ecNumber evidence="8">2.1.1.37</ecNumber>
    </recommendedName>
</protein>
<dbReference type="GO" id="GO:0009307">
    <property type="term" value="P:DNA restriction-modification system"/>
    <property type="evidence" value="ECO:0007669"/>
    <property type="project" value="UniProtKB-KW"/>
</dbReference>
<evidence type="ECO:0000313" key="9">
    <source>
        <dbReference type="EMBL" id="QKG79832.1"/>
    </source>
</evidence>
<sequence>MMKKFRFIDLFAGIGGFHIAMKNLGGECVFASEIDPFAIETYKANFNLNPANDIREIDETKIPSHEVLCAGFPCQAFSKAGKQAGFDDTRGTLFFEIKRILKYHRPKYIILENVRNLSTHDGGRTWKIISKNLKELGYVITEKPLIVSPHQVGVPQLRERVFILGVNSKYSSSKELKFQIPPSHRNQTVAREVLVESSDEFRISKYEEYVLEAWDEFIKGVGRKKLGFPIWANEFKESYDLIRLPKWKATFVEKNRNLYFQNKDFIDKWLKKYNNLSDFVKTHTKFEWQAGDDIESIWDGIIQFRPSGIRVKRPTEFPALVAMVHIPIVGWQKRRLTPREVANLQSFPPNFIINPNKQQAYKQFGNSVNVQVVEFLANQLFNQC</sequence>
<dbReference type="InterPro" id="IPR050750">
    <property type="entry name" value="C5-MTase"/>
</dbReference>
<evidence type="ECO:0000256" key="3">
    <source>
        <dbReference type="ARBA" id="ARBA00022691"/>
    </source>
</evidence>